<proteinExistence type="predicted"/>
<dbReference type="RefSeq" id="WP_240712822.1">
    <property type="nucleotide sequence ID" value="NZ_JAKVTV010000001.1"/>
</dbReference>
<organism evidence="1 2">
    <name type="scientific">Christiangramia lutea</name>
    <dbReference type="NCBI Taxonomy" id="1607951"/>
    <lineage>
        <taxon>Bacteria</taxon>
        <taxon>Pseudomonadati</taxon>
        <taxon>Bacteroidota</taxon>
        <taxon>Flavobacteriia</taxon>
        <taxon>Flavobacteriales</taxon>
        <taxon>Flavobacteriaceae</taxon>
        <taxon>Christiangramia</taxon>
    </lineage>
</organism>
<reference evidence="1" key="1">
    <citation type="submission" date="2022-03" db="EMBL/GenBank/DDBJ databases">
        <title>Gramella crocea sp. nov., isolated from activated sludge of a seafood processing plant.</title>
        <authorList>
            <person name="Zhang X."/>
        </authorList>
    </citation>
    <scope>NUCLEOTIDE SEQUENCE</scope>
    <source>
        <strain evidence="1">YJ019</strain>
    </source>
</reference>
<evidence type="ECO:0000313" key="2">
    <source>
        <dbReference type="Proteomes" id="UP001139226"/>
    </source>
</evidence>
<dbReference type="AlphaFoldDB" id="A0A9X2A8M5"/>
<sequence length="103" mass="11639">MKRLLVLVLMGLAGYSPKIKSNYINPQTELTIEDEIALLDIDHELPEDLIKVGELKFQDSGFSTDCSFNSIMNRARQEARKNGANIVKVVDKKAPDIWYLLST</sequence>
<name>A0A9X2A8M5_9FLAO</name>
<keyword evidence="2" id="KW-1185">Reference proteome</keyword>
<gene>
    <name evidence="1" type="ORF">ML462_05885</name>
</gene>
<dbReference type="Proteomes" id="UP001139226">
    <property type="component" value="Unassembled WGS sequence"/>
</dbReference>
<accession>A0A9X2A8M5</accession>
<comment type="caution">
    <text evidence="1">The sequence shown here is derived from an EMBL/GenBank/DDBJ whole genome shotgun (WGS) entry which is preliminary data.</text>
</comment>
<protein>
    <submittedName>
        <fullName evidence="1">Uncharacterized protein</fullName>
    </submittedName>
</protein>
<dbReference type="EMBL" id="JAKVTV010000001">
    <property type="protein sequence ID" value="MCH4822699.1"/>
    <property type="molecule type" value="Genomic_DNA"/>
</dbReference>
<evidence type="ECO:0000313" key="1">
    <source>
        <dbReference type="EMBL" id="MCH4822699.1"/>
    </source>
</evidence>